<name>A0A4P9XDS6_9FUNG</name>
<keyword evidence="3" id="KW-0733">Signal recognition particle</keyword>
<feature type="region of interest" description="Disordered" evidence="5">
    <location>
        <begin position="218"/>
        <end position="249"/>
    </location>
</feature>
<dbReference type="STRING" id="1555241.A0A4P9XDS6"/>
<evidence type="ECO:0000256" key="5">
    <source>
        <dbReference type="SAM" id="MobiDB-lite"/>
    </source>
</evidence>
<feature type="compositionally biased region" description="Basic residues" evidence="5">
    <location>
        <begin position="238"/>
        <end position="249"/>
    </location>
</feature>
<dbReference type="GO" id="GO:0008312">
    <property type="term" value="F:7S RNA binding"/>
    <property type="evidence" value="ECO:0007669"/>
    <property type="project" value="InterPro"/>
</dbReference>
<feature type="compositionally biased region" description="Low complexity" evidence="5">
    <location>
        <begin position="221"/>
        <end position="235"/>
    </location>
</feature>
<feature type="compositionally biased region" description="Acidic residues" evidence="5">
    <location>
        <begin position="1"/>
        <end position="12"/>
    </location>
</feature>
<dbReference type="Gene3D" id="3.30.56.30">
    <property type="entry name" value="Signal recognition particle, SRP19-like subunit"/>
    <property type="match status" value="1"/>
</dbReference>
<evidence type="ECO:0000313" key="6">
    <source>
        <dbReference type="EMBL" id="RKP03655.1"/>
    </source>
</evidence>
<dbReference type="PANTHER" id="PTHR17453">
    <property type="entry name" value="SIGNAL RECOGNITION PARTICLE 19 KD PROTEIN"/>
    <property type="match status" value="1"/>
</dbReference>
<evidence type="ECO:0000256" key="4">
    <source>
        <dbReference type="ARBA" id="ARBA00023274"/>
    </source>
</evidence>
<dbReference type="PANTHER" id="PTHR17453:SF0">
    <property type="entry name" value="SIGNAL RECOGNITION PARTICLE 19 KDA PROTEIN"/>
    <property type="match status" value="1"/>
</dbReference>
<dbReference type="EMBL" id="ML014120">
    <property type="protein sequence ID" value="RKP03655.1"/>
    <property type="molecule type" value="Genomic_DNA"/>
</dbReference>
<evidence type="ECO:0008006" key="8">
    <source>
        <dbReference type="Google" id="ProtNLM"/>
    </source>
</evidence>
<dbReference type="OrthoDB" id="2190947at2759"/>
<evidence type="ECO:0000313" key="7">
    <source>
        <dbReference type="Proteomes" id="UP000274922"/>
    </source>
</evidence>
<dbReference type="Pfam" id="PF01922">
    <property type="entry name" value="SRP19"/>
    <property type="match status" value="1"/>
</dbReference>
<organism evidence="6 7">
    <name type="scientific">Caulochytrium protostelioides</name>
    <dbReference type="NCBI Taxonomy" id="1555241"/>
    <lineage>
        <taxon>Eukaryota</taxon>
        <taxon>Fungi</taxon>
        <taxon>Fungi incertae sedis</taxon>
        <taxon>Chytridiomycota</taxon>
        <taxon>Chytridiomycota incertae sedis</taxon>
        <taxon>Chytridiomycetes</taxon>
        <taxon>Caulochytriales</taxon>
        <taxon>Caulochytriaceae</taxon>
        <taxon>Caulochytrium</taxon>
    </lineage>
</organism>
<evidence type="ECO:0000256" key="2">
    <source>
        <dbReference type="ARBA" id="ARBA00022490"/>
    </source>
</evidence>
<accession>A0A4P9XDS6</accession>
<dbReference type="GO" id="GO:0006617">
    <property type="term" value="P:SRP-dependent cotranslational protein targeting to membrane, signal sequence recognition"/>
    <property type="evidence" value="ECO:0007669"/>
    <property type="project" value="TreeGrafter"/>
</dbReference>
<dbReference type="InterPro" id="IPR036521">
    <property type="entry name" value="SRP19-like_sf"/>
</dbReference>
<reference evidence="7" key="1">
    <citation type="journal article" date="2018" name="Nat. Microbiol.">
        <title>Leveraging single-cell genomics to expand the fungal tree of life.</title>
        <authorList>
            <person name="Ahrendt S.R."/>
            <person name="Quandt C.A."/>
            <person name="Ciobanu D."/>
            <person name="Clum A."/>
            <person name="Salamov A."/>
            <person name="Andreopoulos B."/>
            <person name="Cheng J.F."/>
            <person name="Woyke T."/>
            <person name="Pelin A."/>
            <person name="Henrissat B."/>
            <person name="Reynolds N.K."/>
            <person name="Benny G.L."/>
            <person name="Smith M.E."/>
            <person name="James T.Y."/>
            <person name="Grigoriev I.V."/>
        </authorList>
    </citation>
    <scope>NUCLEOTIDE SEQUENCE [LARGE SCALE GENOMIC DNA]</scope>
    <source>
        <strain evidence="7">ATCC 52028</strain>
    </source>
</reference>
<dbReference type="AlphaFoldDB" id="A0A4P9XDS6"/>
<keyword evidence="7" id="KW-1185">Reference proteome</keyword>
<dbReference type="SUPFAM" id="SSF69695">
    <property type="entry name" value="SRP19"/>
    <property type="match status" value="1"/>
</dbReference>
<keyword evidence="2" id="KW-0963">Cytoplasm</keyword>
<sequence>MAFSADDIDDMDFALPMPPPRLAGGSRSGAGVGMGALAQALPPPTSGRGRPPLVDPAQARHQLTWPQGMASTAQEACRRSRDWVRLYPVYLDAARSTAAGRRVPAAIAVDRPSIVYMAEAVRQLGLPAVVEGGARHPSDQLTYGRLRVQLRARTGPEPAATVPLRADVPSKTALLQAVARLYPQMRDAQEAAADQNAAVADALRSTLDPLLVEQLAQSAKAAAGKNDASSPAAAAIKDKKKARGRKGRR</sequence>
<proteinExistence type="predicted"/>
<evidence type="ECO:0000256" key="1">
    <source>
        <dbReference type="ARBA" id="ARBA00004496"/>
    </source>
</evidence>
<dbReference type="GO" id="GO:0005786">
    <property type="term" value="C:signal recognition particle, endoplasmic reticulum targeting"/>
    <property type="evidence" value="ECO:0007669"/>
    <property type="project" value="UniProtKB-KW"/>
</dbReference>
<evidence type="ECO:0000256" key="3">
    <source>
        <dbReference type="ARBA" id="ARBA00023135"/>
    </source>
</evidence>
<comment type="subcellular location">
    <subcellularLocation>
        <location evidence="1">Cytoplasm</location>
    </subcellularLocation>
</comment>
<protein>
    <recommendedName>
        <fullName evidence="8">Signal recognition particle, SRP19 subunit</fullName>
    </recommendedName>
</protein>
<keyword evidence="4" id="KW-0687">Ribonucleoprotein</keyword>
<dbReference type="InterPro" id="IPR002778">
    <property type="entry name" value="Signal_recog_particle_SRP19"/>
</dbReference>
<feature type="region of interest" description="Disordered" evidence="5">
    <location>
        <begin position="1"/>
        <end position="55"/>
    </location>
</feature>
<dbReference type="Proteomes" id="UP000274922">
    <property type="component" value="Unassembled WGS sequence"/>
</dbReference>
<gene>
    <name evidence="6" type="ORF">CXG81DRAFT_23766</name>
</gene>